<gene>
    <name evidence="8 11" type="primary">hemC</name>
    <name evidence="11" type="ORF">GCM10011521_16820</name>
</gene>
<comment type="catalytic activity">
    <reaction evidence="7 8">
        <text>4 porphobilinogen + H2O = hydroxymethylbilane + 4 NH4(+)</text>
        <dbReference type="Rhea" id="RHEA:13185"/>
        <dbReference type="ChEBI" id="CHEBI:15377"/>
        <dbReference type="ChEBI" id="CHEBI:28938"/>
        <dbReference type="ChEBI" id="CHEBI:57845"/>
        <dbReference type="ChEBI" id="CHEBI:58126"/>
        <dbReference type="EC" id="2.5.1.61"/>
    </reaction>
</comment>
<dbReference type="CDD" id="cd13646">
    <property type="entry name" value="PBP2_EcHMBS_like"/>
    <property type="match status" value="1"/>
</dbReference>
<name>A0ABQ1HIE9_9GAMM</name>
<dbReference type="PANTHER" id="PTHR11557:SF0">
    <property type="entry name" value="PORPHOBILINOGEN DEAMINASE"/>
    <property type="match status" value="1"/>
</dbReference>
<dbReference type="InterPro" id="IPR022418">
    <property type="entry name" value="Porphobilinogen_deaminase_C"/>
</dbReference>
<dbReference type="EMBL" id="BMKC01000002">
    <property type="protein sequence ID" value="GGA79218.1"/>
    <property type="molecule type" value="Genomic_DNA"/>
</dbReference>
<comment type="subunit">
    <text evidence="4 8">Monomer.</text>
</comment>
<reference evidence="12" key="1">
    <citation type="journal article" date="2019" name="Int. J. Syst. Evol. Microbiol.">
        <title>The Global Catalogue of Microorganisms (GCM) 10K type strain sequencing project: providing services to taxonomists for standard genome sequencing and annotation.</title>
        <authorList>
            <consortium name="The Broad Institute Genomics Platform"/>
            <consortium name="The Broad Institute Genome Sequencing Center for Infectious Disease"/>
            <person name="Wu L."/>
            <person name="Ma J."/>
        </authorList>
    </citation>
    <scope>NUCLEOTIDE SEQUENCE [LARGE SCALE GENOMIC DNA]</scope>
    <source>
        <strain evidence="12">CGMCC 1.15905</strain>
    </source>
</reference>
<dbReference type="HAMAP" id="MF_00260">
    <property type="entry name" value="Porphobil_deam"/>
    <property type="match status" value="1"/>
</dbReference>
<dbReference type="InterPro" id="IPR022419">
    <property type="entry name" value="Porphobilin_deaminase_cofac_BS"/>
</dbReference>
<evidence type="ECO:0000256" key="1">
    <source>
        <dbReference type="ARBA" id="ARBA00002869"/>
    </source>
</evidence>
<dbReference type="SUPFAM" id="SSF53850">
    <property type="entry name" value="Periplasmic binding protein-like II"/>
    <property type="match status" value="1"/>
</dbReference>
<evidence type="ECO:0000256" key="6">
    <source>
        <dbReference type="ARBA" id="ARBA00023244"/>
    </source>
</evidence>
<evidence type="ECO:0000313" key="12">
    <source>
        <dbReference type="Proteomes" id="UP000623419"/>
    </source>
</evidence>
<dbReference type="PANTHER" id="PTHR11557">
    <property type="entry name" value="PORPHOBILINOGEN DEAMINASE"/>
    <property type="match status" value="1"/>
</dbReference>
<evidence type="ECO:0000256" key="3">
    <source>
        <dbReference type="ARBA" id="ARBA00005638"/>
    </source>
</evidence>
<dbReference type="Pfam" id="PF01379">
    <property type="entry name" value="Porphobil_deam"/>
    <property type="match status" value="1"/>
</dbReference>
<dbReference type="Pfam" id="PF03900">
    <property type="entry name" value="Porphobil_deamC"/>
    <property type="match status" value="1"/>
</dbReference>
<comment type="miscellaneous">
    <text evidence="8">The porphobilinogen subunits are added to the dipyrromethane group.</text>
</comment>
<comment type="caution">
    <text evidence="11">The sequence shown here is derived from an EMBL/GenBank/DDBJ whole genome shotgun (WGS) entry which is preliminary data.</text>
</comment>
<feature type="domain" description="Porphobilinogen deaminase N-terminal" evidence="9">
    <location>
        <begin position="4"/>
        <end position="210"/>
    </location>
</feature>
<proteinExistence type="inferred from homology"/>
<evidence type="ECO:0000256" key="2">
    <source>
        <dbReference type="ARBA" id="ARBA00004735"/>
    </source>
</evidence>
<dbReference type="PROSITE" id="PS00533">
    <property type="entry name" value="PORPHOBILINOGEN_DEAM"/>
    <property type="match status" value="1"/>
</dbReference>
<dbReference type="InterPro" id="IPR022417">
    <property type="entry name" value="Porphobilin_deaminase_N"/>
</dbReference>
<feature type="domain" description="Porphobilinogen deaminase C-terminal" evidence="10">
    <location>
        <begin position="224"/>
        <end position="293"/>
    </location>
</feature>
<dbReference type="Gene3D" id="3.30.160.40">
    <property type="entry name" value="Porphobilinogen deaminase, C-terminal domain"/>
    <property type="match status" value="1"/>
</dbReference>
<keyword evidence="5 8" id="KW-0808">Transferase</keyword>
<evidence type="ECO:0000259" key="10">
    <source>
        <dbReference type="Pfam" id="PF03900"/>
    </source>
</evidence>
<keyword evidence="12" id="KW-1185">Reference proteome</keyword>
<keyword evidence="6 8" id="KW-0627">Porphyrin biosynthesis</keyword>
<dbReference type="EC" id="2.5.1.61" evidence="8"/>
<evidence type="ECO:0000256" key="8">
    <source>
        <dbReference type="HAMAP-Rule" id="MF_00260"/>
    </source>
</evidence>
<organism evidence="11 12">
    <name type="scientific">Arenimonas soli</name>
    <dbReference type="NCBI Taxonomy" id="2269504"/>
    <lineage>
        <taxon>Bacteria</taxon>
        <taxon>Pseudomonadati</taxon>
        <taxon>Pseudomonadota</taxon>
        <taxon>Gammaproteobacteria</taxon>
        <taxon>Lysobacterales</taxon>
        <taxon>Lysobacteraceae</taxon>
        <taxon>Arenimonas</taxon>
    </lineage>
</organism>
<dbReference type="PIRSF" id="PIRSF001438">
    <property type="entry name" value="4pyrrol_synth_OHMeBilane_synth"/>
    <property type="match status" value="1"/>
</dbReference>
<feature type="modified residue" description="S-(dipyrrolylmethanemethyl)cysteine" evidence="8">
    <location>
        <position position="240"/>
    </location>
</feature>
<comment type="similarity">
    <text evidence="3 8">Belongs to the HMBS family.</text>
</comment>
<dbReference type="Gene3D" id="3.40.190.10">
    <property type="entry name" value="Periplasmic binding protein-like II"/>
    <property type="match status" value="2"/>
</dbReference>
<dbReference type="PRINTS" id="PR00151">
    <property type="entry name" value="PORPHBDMNASE"/>
</dbReference>
<comment type="cofactor">
    <cofactor evidence="8">
        <name>dipyrromethane</name>
        <dbReference type="ChEBI" id="CHEBI:60342"/>
    </cofactor>
    <text evidence="8">Binds 1 dipyrromethane group covalently.</text>
</comment>
<dbReference type="Proteomes" id="UP000623419">
    <property type="component" value="Unassembled WGS sequence"/>
</dbReference>
<dbReference type="InterPro" id="IPR000860">
    <property type="entry name" value="HemC"/>
</dbReference>
<evidence type="ECO:0000313" key="11">
    <source>
        <dbReference type="EMBL" id="GGA79218.1"/>
    </source>
</evidence>
<dbReference type="NCBIfam" id="TIGR00212">
    <property type="entry name" value="hemC"/>
    <property type="match status" value="1"/>
</dbReference>
<dbReference type="InterPro" id="IPR036803">
    <property type="entry name" value="Porphobilinogen_deaminase_C_sf"/>
</dbReference>
<comment type="pathway">
    <text evidence="2">Porphyrin-containing compound metabolism; protoporphyrin-IX biosynthesis; coproporphyrinogen-III from 5-aminolevulinate: step 2/4.</text>
</comment>
<evidence type="ECO:0000259" key="9">
    <source>
        <dbReference type="Pfam" id="PF01379"/>
    </source>
</evidence>
<protein>
    <recommendedName>
        <fullName evidence="8">Porphobilinogen deaminase</fullName>
        <shortName evidence="8">PBG</shortName>
        <ecNumber evidence="8">2.5.1.61</ecNumber>
    </recommendedName>
    <alternativeName>
        <fullName evidence="8">Hydroxymethylbilane synthase</fullName>
        <shortName evidence="8">HMBS</shortName>
    </alternativeName>
    <alternativeName>
        <fullName evidence="8">Pre-uroporphyrinogen synthase</fullName>
    </alternativeName>
</protein>
<dbReference type="RefSeq" id="WP_188663174.1">
    <property type="nucleotide sequence ID" value="NZ_BMKC01000002.1"/>
</dbReference>
<sequence length="302" mass="31984">MEKIRLATRESALALWQTEHVAALLREAHPGLQVELVPMTTRGDQVLDQPLAEIGGKGLFLKELEVAMLEDRADAAVHSLKDVPMDLEAGFALAAVLERADPFDAFVSNTYAGFEELPFGARVGTSSQRRQALLRAHRPDLVIGDLRGNVNTRLAKLDAGDFDAIVLACAGLERLGMGARIRERLHAPRFIPAAAQGAVAVEVRAGDAATAALFAPLHHADTAACTKAERTMTRLLGGSCRVPIAAYATLKGDKLSLEGLVGDAKTGKTVRGYASGPASEPDKLGEQVADMLVARGADALLP</sequence>
<evidence type="ECO:0000256" key="5">
    <source>
        <dbReference type="ARBA" id="ARBA00022679"/>
    </source>
</evidence>
<evidence type="ECO:0000256" key="4">
    <source>
        <dbReference type="ARBA" id="ARBA00011245"/>
    </source>
</evidence>
<accession>A0ABQ1HIE9</accession>
<dbReference type="SUPFAM" id="SSF54782">
    <property type="entry name" value="Porphobilinogen deaminase (hydroxymethylbilane synthase), C-terminal domain"/>
    <property type="match status" value="1"/>
</dbReference>
<comment type="function">
    <text evidence="1 8">Tetrapolymerization of the monopyrrole PBG into the hydroxymethylbilane pre-uroporphyrinogen in several discrete steps.</text>
</comment>
<evidence type="ECO:0000256" key="7">
    <source>
        <dbReference type="ARBA" id="ARBA00048169"/>
    </source>
</evidence>